<organism evidence="1 2">
    <name type="scientific">Durusdinium trenchii</name>
    <dbReference type="NCBI Taxonomy" id="1381693"/>
    <lineage>
        <taxon>Eukaryota</taxon>
        <taxon>Sar</taxon>
        <taxon>Alveolata</taxon>
        <taxon>Dinophyceae</taxon>
        <taxon>Suessiales</taxon>
        <taxon>Symbiodiniaceae</taxon>
        <taxon>Durusdinium</taxon>
    </lineage>
</organism>
<keyword evidence="2" id="KW-1185">Reference proteome</keyword>
<dbReference type="InterPro" id="IPR000884">
    <property type="entry name" value="TSP1_rpt"/>
</dbReference>
<reference evidence="1 2" key="1">
    <citation type="submission" date="2024-02" db="EMBL/GenBank/DDBJ databases">
        <authorList>
            <person name="Chen Y."/>
            <person name="Shah S."/>
            <person name="Dougan E. K."/>
            <person name="Thang M."/>
            <person name="Chan C."/>
        </authorList>
    </citation>
    <scope>NUCLEOTIDE SEQUENCE [LARGE SCALE GENOMIC DNA]</scope>
</reference>
<name>A0ABP0NYB8_9DINO</name>
<feature type="non-terminal residue" evidence="1">
    <location>
        <position position="1"/>
    </location>
</feature>
<feature type="non-terminal residue" evidence="1">
    <location>
        <position position="107"/>
    </location>
</feature>
<evidence type="ECO:0000313" key="1">
    <source>
        <dbReference type="EMBL" id="CAK9067819.1"/>
    </source>
</evidence>
<comment type="caution">
    <text evidence="1">The sequence shown here is derived from an EMBL/GenBank/DDBJ whole genome shotgun (WGS) entry which is preliminary data.</text>
</comment>
<evidence type="ECO:0000313" key="2">
    <source>
        <dbReference type="Proteomes" id="UP001642464"/>
    </source>
</evidence>
<dbReference type="Gene3D" id="2.20.100.10">
    <property type="entry name" value="Thrombospondin type-1 (TSP1) repeat"/>
    <property type="match status" value="1"/>
</dbReference>
<gene>
    <name evidence="1" type="ORF">SCF082_LOCUS34253</name>
</gene>
<dbReference type="Proteomes" id="UP001642464">
    <property type="component" value="Unassembled WGS sequence"/>
</dbReference>
<sequence length="107" mass="11944">SRDCVLAGWELATPTWEYPHLTSQGAACSRACGGGVYQMHRAILAEALGAGRRCPPPKDPERLRFQSCHTQSCPQAMTLNAYTLPFWVRPNEAFQVMVEGYFLDPQE</sequence>
<accession>A0ABP0NYB8</accession>
<protein>
    <submittedName>
        <fullName evidence="1">Uncharacterized protein</fullName>
    </submittedName>
</protein>
<dbReference type="InterPro" id="IPR036383">
    <property type="entry name" value="TSP1_rpt_sf"/>
</dbReference>
<dbReference type="PROSITE" id="PS50092">
    <property type="entry name" value="TSP1"/>
    <property type="match status" value="1"/>
</dbReference>
<dbReference type="EMBL" id="CAXAMM010031291">
    <property type="protein sequence ID" value="CAK9067819.1"/>
    <property type="molecule type" value="Genomic_DNA"/>
</dbReference>
<proteinExistence type="predicted"/>